<dbReference type="Proteomes" id="UP000245921">
    <property type="component" value="Unassembled WGS sequence"/>
</dbReference>
<reference evidence="13 14" key="1">
    <citation type="submission" date="2018-05" db="EMBL/GenBank/DDBJ databases">
        <title>Genomic Encyclopedia of Type Strains, Phase IV (KMG-IV): sequencing the most valuable type-strain genomes for metagenomic binning, comparative biology and taxonomic classification.</title>
        <authorList>
            <person name="Goeker M."/>
        </authorList>
    </citation>
    <scope>NUCLEOTIDE SEQUENCE [LARGE SCALE GENOMIC DNA]</scope>
    <source>
        <strain evidence="13 14">DSM 24906</strain>
    </source>
</reference>
<evidence type="ECO:0000256" key="4">
    <source>
        <dbReference type="ARBA" id="ARBA00022598"/>
    </source>
</evidence>
<organism evidence="13 14">
    <name type="scientific">Oceanotoga teriensis</name>
    <dbReference type="NCBI Taxonomy" id="515440"/>
    <lineage>
        <taxon>Bacteria</taxon>
        <taxon>Thermotogati</taxon>
        <taxon>Thermotogota</taxon>
        <taxon>Thermotogae</taxon>
        <taxon>Petrotogales</taxon>
        <taxon>Petrotogaceae</taxon>
        <taxon>Oceanotoga</taxon>
    </lineage>
</organism>
<gene>
    <name evidence="10" type="primary">glyS</name>
    <name evidence="13" type="ORF">C7380_11056</name>
</gene>
<dbReference type="PROSITE" id="PS50861">
    <property type="entry name" value="AA_TRNA_LIGASE_II_GLYAB"/>
    <property type="match status" value="1"/>
</dbReference>
<evidence type="ECO:0000256" key="7">
    <source>
        <dbReference type="ARBA" id="ARBA00022917"/>
    </source>
</evidence>
<dbReference type="EC" id="6.1.1.14" evidence="10"/>
<dbReference type="GO" id="GO:0005524">
    <property type="term" value="F:ATP binding"/>
    <property type="evidence" value="ECO:0007669"/>
    <property type="project" value="UniProtKB-UniRule"/>
</dbReference>
<evidence type="ECO:0000256" key="3">
    <source>
        <dbReference type="ARBA" id="ARBA00022490"/>
    </source>
</evidence>
<keyword evidence="14" id="KW-1185">Reference proteome</keyword>
<dbReference type="InterPro" id="IPR006194">
    <property type="entry name" value="Gly-tRNA-synth_heterodimer"/>
</dbReference>
<dbReference type="EMBL" id="QGGI01000010">
    <property type="protein sequence ID" value="PWJ92063.1"/>
    <property type="molecule type" value="Genomic_DNA"/>
</dbReference>
<feature type="domain" description="DALR anticodon binding" evidence="12">
    <location>
        <begin position="572"/>
        <end position="665"/>
    </location>
</feature>
<dbReference type="Pfam" id="PF05746">
    <property type="entry name" value="DALR_1"/>
    <property type="match status" value="1"/>
</dbReference>
<feature type="coiled-coil region" evidence="11">
    <location>
        <begin position="212"/>
        <end position="243"/>
    </location>
</feature>
<keyword evidence="4 10" id="KW-0436">Ligase</keyword>
<comment type="subunit">
    <text evidence="10">Tetramer of two alpha and two beta subunits.</text>
</comment>
<dbReference type="Pfam" id="PF02092">
    <property type="entry name" value="tRNA_synt_2f"/>
    <property type="match status" value="1"/>
</dbReference>
<proteinExistence type="inferred from homology"/>
<evidence type="ECO:0000259" key="12">
    <source>
        <dbReference type="Pfam" id="PF05746"/>
    </source>
</evidence>
<keyword evidence="8 10" id="KW-0030">Aminoacyl-tRNA synthetase</keyword>
<evidence type="ECO:0000313" key="14">
    <source>
        <dbReference type="Proteomes" id="UP000245921"/>
    </source>
</evidence>
<evidence type="ECO:0000256" key="9">
    <source>
        <dbReference type="ARBA" id="ARBA00047937"/>
    </source>
</evidence>
<name>A0AA45HIL4_9BACT</name>
<keyword evidence="5 10" id="KW-0547">Nucleotide-binding</keyword>
<keyword evidence="6 10" id="KW-0067">ATP-binding</keyword>
<evidence type="ECO:0000256" key="5">
    <source>
        <dbReference type="ARBA" id="ARBA00022741"/>
    </source>
</evidence>
<evidence type="ECO:0000256" key="11">
    <source>
        <dbReference type="SAM" id="Coils"/>
    </source>
</evidence>
<dbReference type="PRINTS" id="PR01045">
    <property type="entry name" value="TRNASYNTHGB"/>
</dbReference>
<dbReference type="InterPro" id="IPR015944">
    <property type="entry name" value="Gly-tRNA-synth_bsu"/>
</dbReference>
<dbReference type="GO" id="GO:0006426">
    <property type="term" value="P:glycyl-tRNA aminoacylation"/>
    <property type="evidence" value="ECO:0007669"/>
    <property type="project" value="UniProtKB-UniRule"/>
</dbReference>
<comment type="similarity">
    <text evidence="2 10">Belongs to the class-II aminoacyl-tRNA synthetase family.</text>
</comment>
<evidence type="ECO:0000256" key="1">
    <source>
        <dbReference type="ARBA" id="ARBA00004496"/>
    </source>
</evidence>
<accession>A0AA45HIL4</accession>
<dbReference type="HAMAP" id="MF_00255">
    <property type="entry name" value="Gly_tRNA_synth_beta"/>
    <property type="match status" value="1"/>
</dbReference>
<evidence type="ECO:0000256" key="6">
    <source>
        <dbReference type="ARBA" id="ARBA00022840"/>
    </source>
</evidence>
<dbReference type="PANTHER" id="PTHR30075:SF2">
    <property type="entry name" value="GLYCINE--TRNA LIGASE, CHLOROPLASTIC_MITOCHONDRIAL 2"/>
    <property type="match status" value="1"/>
</dbReference>
<dbReference type="GO" id="GO:0004814">
    <property type="term" value="F:arginine-tRNA ligase activity"/>
    <property type="evidence" value="ECO:0007669"/>
    <property type="project" value="InterPro"/>
</dbReference>
<dbReference type="SUPFAM" id="SSF109604">
    <property type="entry name" value="HD-domain/PDEase-like"/>
    <property type="match status" value="1"/>
</dbReference>
<keyword evidence="3 10" id="KW-0963">Cytoplasm</keyword>
<evidence type="ECO:0000313" key="13">
    <source>
        <dbReference type="EMBL" id="PWJ92063.1"/>
    </source>
</evidence>
<dbReference type="GO" id="GO:0005829">
    <property type="term" value="C:cytosol"/>
    <property type="evidence" value="ECO:0007669"/>
    <property type="project" value="TreeGrafter"/>
</dbReference>
<comment type="catalytic activity">
    <reaction evidence="9 10">
        <text>tRNA(Gly) + glycine + ATP = glycyl-tRNA(Gly) + AMP + diphosphate</text>
        <dbReference type="Rhea" id="RHEA:16013"/>
        <dbReference type="Rhea" id="RHEA-COMP:9664"/>
        <dbReference type="Rhea" id="RHEA-COMP:9683"/>
        <dbReference type="ChEBI" id="CHEBI:30616"/>
        <dbReference type="ChEBI" id="CHEBI:33019"/>
        <dbReference type="ChEBI" id="CHEBI:57305"/>
        <dbReference type="ChEBI" id="CHEBI:78442"/>
        <dbReference type="ChEBI" id="CHEBI:78522"/>
        <dbReference type="ChEBI" id="CHEBI:456215"/>
        <dbReference type="EC" id="6.1.1.14"/>
    </reaction>
</comment>
<keyword evidence="11" id="KW-0175">Coiled coil</keyword>
<dbReference type="PANTHER" id="PTHR30075">
    <property type="entry name" value="GLYCYL-TRNA SYNTHETASE"/>
    <property type="match status" value="1"/>
</dbReference>
<dbReference type="GO" id="GO:0004820">
    <property type="term" value="F:glycine-tRNA ligase activity"/>
    <property type="evidence" value="ECO:0007669"/>
    <property type="project" value="UniProtKB-UniRule"/>
</dbReference>
<dbReference type="AlphaFoldDB" id="A0AA45HIL4"/>
<dbReference type="GO" id="GO:0006420">
    <property type="term" value="P:arginyl-tRNA aminoacylation"/>
    <property type="evidence" value="ECO:0007669"/>
    <property type="project" value="InterPro"/>
</dbReference>
<comment type="caution">
    <text evidence="13">The sequence shown here is derived from an EMBL/GenBank/DDBJ whole genome shotgun (WGS) entry which is preliminary data.</text>
</comment>
<comment type="subcellular location">
    <subcellularLocation>
        <location evidence="1 10">Cytoplasm</location>
    </subcellularLocation>
</comment>
<protein>
    <recommendedName>
        <fullName evidence="10">Glycine--tRNA ligase beta subunit</fullName>
        <ecNumber evidence="10">6.1.1.14</ecNumber>
    </recommendedName>
    <alternativeName>
        <fullName evidence="10">Glycyl-tRNA synthetase beta subunit</fullName>
        <shortName evidence="10">GlyRS</shortName>
    </alternativeName>
</protein>
<dbReference type="RefSeq" id="WP_109604984.1">
    <property type="nucleotide sequence ID" value="NZ_QGGI01000010.1"/>
</dbReference>
<keyword evidence="7 10" id="KW-0648">Protein biosynthesis</keyword>
<evidence type="ECO:0000256" key="10">
    <source>
        <dbReference type="HAMAP-Rule" id="MF_00255"/>
    </source>
</evidence>
<sequence length="677" mass="79155">MNKFLFEIGVEELPSSEYKNIIVQLEENLKNSLKNKNIKYKNINIFIAPRRFGAIIDGLEEKQEDSKEERKGPPKNICYDKENKPTKALIGFLKGAGINEDEVVIRKIGNNDYVFAEIYKKGEDTIEVLKEIIPEIILKMNFKKSMKWSEGKFEFVRPVHWVCSLFNDKVVEFEIFNKKSSSKTYGHRFFGDEIELSNVNDYESELEKNYVIPDYDNRIEKIKKELKRIKEEYDLEIDEDQSLIEEIAQLTEYPTGVVGEFKEKYMKLPEEIIIVTVKHHQRSFVAKENNKMSNKFVSFQDGIGREKNIIKGYARVINARLDDAAFYYEDDLKVSLGERFENLDSITYQKGLGTYKDKVLRMEQLSQIIANKIKYENKNVKRAAKLSKIDVTSKVVYEFSELQGDMGRIILKEMKEDEDVYLASSLHYHPIEENDSIPKNLVANVVSLSDRIDDIAGYIGIGKVPTGSKDPFALRRKAFGIFRIIIDKEWELDLKELFKESINILKVNDELEKISDFMSSRFETILLKENMNSDIISTTLINWNRPLRAYLSAQALKEFVEKEEFKEFITAFQRVNNISKSHNSYEYSGRMFKEEAEKELFDKYLEVKGNFEEYIRIMDYKSAINELLFLKGSIDNYFDKVFVMDKDEAIRLNRLGFLKTLANLFYDIGDVTRLYQG</sequence>
<evidence type="ECO:0000256" key="8">
    <source>
        <dbReference type="ARBA" id="ARBA00023146"/>
    </source>
</evidence>
<evidence type="ECO:0000256" key="2">
    <source>
        <dbReference type="ARBA" id="ARBA00008226"/>
    </source>
</evidence>
<dbReference type="NCBIfam" id="TIGR00211">
    <property type="entry name" value="glyS"/>
    <property type="match status" value="1"/>
</dbReference>
<dbReference type="InterPro" id="IPR008909">
    <property type="entry name" value="DALR_anticod-bd"/>
</dbReference>